<keyword evidence="11" id="KW-1133">Transmembrane helix</keyword>
<dbReference type="EMBL" id="CP002452">
    <property type="protein sequence ID" value="ADV46206.1"/>
    <property type="molecule type" value="Genomic_DNA"/>
</dbReference>
<name>E6X362_NITSE</name>
<dbReference type="GO" id="GO:0008658">
    <property type="term" value="F:penicillin binding"/>
    <property type="evidence" value="ECO:0007669"/>
    <property type="project" value="InterPro"/>
</dbReference>
<keyword evidence="13" id="KW-0961">Cell wall biogenesis/degradation</keyword>
<feature type="domain" description="Penicillin-binding protein dimerisation" evidence="16">
    <location>
        <begin position="46"/>
        <end position="218"/>
    </location>
</feature>
<organism evidence="17 18">
    <name type="scientific">Nitratifractor salsuginis (strain DSM 16511 / JCM 12458 / E9I37-1)</name>
    <dbReference type="NCBI Taxonomy" id="749222"/>
    <lineage>
        <taxon>Bacteria</taxon>
        <taxon>Pseudomonadati</taxon>
        <taxon>Campylobacterota</taxon>
        <taxon>Epsilonproteobacteria</taxon>
        <taxon>Campylobacterales</taxon>
        <taxon>Sulfurovaceae</taxon>
        <taxon>Nitratifractor</taxon>
    </lineage>
</organism>
<dbReference type="Pfam" id="PF03717">
    <property type="entry name" value="PBP_dimer"/>
    <property type="match status" value="1"/>
</dbReference>
<comment type="subcellular location">
    <subcellularLocation>
        <location evidence="2">Cell membrane</location>
    </subcellularLocation>
    <subcellularLocation>
        <location evidence="1">Membrane</location>
        <topology evidence="1">Single-pass membrane protein</topology>
    </subcellularLocation>
</comment>
<dbReference type="KEGG" id="nsa:Nitsa_0947"/>
<dbReference type="Gene3D" id="3.30.1390.30">
    <property type="entry name" value="Penicillin-binding protein 2a, domain 3"/>
    <property type="match status" value="1"/>
</dbReference>
<dbReference type="HOGENOM" id="CLU_009289_1_2_7"/>
<proteinExistence type="predicted"/>
<keyword evidence="8" id="KW-0378">Hydrolase</keyword>
<evidence type="ECO:0000259" key="16">
    <source>
        <dbReference type="Pfam" id="PF03717"/>
    </source>
</evidence>
<reference evidence="17 18" key="1">
    <citation type="journal article" date="2011" name="Stand. Genomic Sci.">
        <title>Complete genome sequence of Nitratifractor salsuginis type strain (E9I37-1).</title>
        <authorList>
            <person name="Anderson I."/>
            <person name="Sikorski J."/>
            <person name="Zeytun A."/>
            <person name="Nolan M."/>
            <person name="Lapidus A."/>
            <person name="Lucas S."/>
            <person name="Hammon N."/>
            <person name="Deshpande S."/>
            <person name="Cheng J.F."/>
            <person name="Tapia R."/>
            <person name="Han C."/>
            <person name="Goodwin L."/>
            <person name="Pitluck S."/>
            <person name="Liolios K."/>
            <person name="Pagani I."/>
            <person name="Ivanova N."/>
            <person name="Huntemann M."/>
            <person name="Mavromatis K."/>
            <person name="Ovchinikova G."/>
            <person name="Pati A."/>
            <person name="Chen A."/>
            <person name="Palaniappan K."/>
            <person name="Land M."/>
            <person name="Hauser L."/>
            <person name="Brambilla E.M."/>
            <person name="Ngatchou-Djao O.D."/>
            <person name="Rohde M."/>
            <person name="Tindall B.J."/>
            <person name="Goker M."/>
            <person name="Detter J.C."/>
            <person name="Woyke T."/>
            <person name="Bristow J."/>
            <person name="Eisen J.A."/>
            <person name="Markowitz V."/>
            <person name="Hugenholtz P."/>
            <person name="Klenk H.P."/>
            <person name="Kyrpides N.C."/>
        </authorList>
    </citation>
    <scope>NUCLEOTIDE SEQUENCE [LARGE SCALE GENOMIC DNA]</scope>
    <source>
        <strain evidence="18">DSM 16511 / JCM 12458 / E9I37-1</strain>
    </source>
</reference>
<keyword evidence="3" id="KW-1003">Cell membrane</keyword>
<dbReference type="InterPro" id="IPR036138">
    <property type="entry name" value="PBP_dimer_sf"/>
</dbReference>
<keyword evidence="12" id="KW-0472">Membrane</keyword>
<keyword evidence="6" id="KW-0645">Protease</keyword>
<dbReference type="STRING" id="749222.Nitsa_0947"/>
<keyword evidence="9" id="KW-0133">Cell shape</keyword>
<evidence type="ECO:0000313" key="18">
    <source>
        <dbReference type="Proteomes" id="UP000008633"/>
    </source>
</evidence>
<dbReference type="Proteomes" id="UP000008633">
    <property type="component" value="Chromosome"/>
</dbReference>
<dbReference type="GO" id="GO:0071555">
    <property type="term" value="P:cell wall organization"/>
    <property type="evidence" value="ECO:0007669"/>
    <property type="project" value="UniProtKB-KW"/>
</dbReference>
<reference evidence="18" key="2">
    <citation type="submission" date="2011-01" db="EMBL/GenBank/DDBJ databases">
        <title>The complete genome of Nitratifractor salsuginis DSM 16511.</title>
        <authorList>
            <consortium name="US DOE Joint Genome Institute (JGI-PGF)"/>
            <person name="Lucas S."/>
            <person name="Copeland A."/>
            <person name="Lapidus A."/>
            <person name="Bruce D."/>
            <person name="Goodwin L."/>
            <person name="Pitluck S."/>
            <person name="Kyrpides N."/>
            <person name="Mavromatis K."/>
            <person name="Ivanova N."/>
            <person name="Mikhailova N."/>
            <person name="Zeytun A."/>
            <person name="Detter J.C."/>
            <person name="Tapia R."/>
            <person name="Han C."/>
            <person name="Land M."/>
            <person name="Hauser L."/>
            <person name="Markowitz V."/>
            <person name="Cheng J.-F."/>
            <person name="Hugenholtz P."/>
            <person name="Woyke T."/>
            <person name="Wu D."/>
            <person name="Tindall B."/>
            <person name="Schuetze A."/>
            <person name="Brambilla E."/>
            <person name="Klenk H.-P."/>
            <person name="Eisen J.A."/>
        </authorList>
    </citation>
    <scope>NUCLEOTIDE SEQUENCE [LARGE SCALE GENOMIC DNA]</scope>
    <source>
        <strain evidence="18">DSM 16511 / JCM 12458 / E9I37-1</strain>
    </source>
</reference>
<dbReference type="InterPro" id="IPR005311">
    <property type="entry name" value="PBP_dimer"/>
</dbReference>
<dbReference type="GO" id="GO:0006508">
    <property type="term" value="P:proteolysis"/>
    <property type="evidence" value="ECO:0007669"/>
    <property type="project" value="UniProtKB-KW"/>
</dbReference>
<dbReference type="Gene3D" id="3.40.710.10">
    <property type="entry name" value="DD-peptidase/beta-lactamase superfamily"/>
    <property type="match status" value="1"/>
</dbReference>
<evidence type="ECO:0000256" key="12">
    <source>
        <dbReference type="ARBA" id="ARBA00023136"/>
    </source>
</evidence>
<dbReference type="InterPro" id="IPR012338">
    <property type="entry name" value="Beta-lactam/transpept-like"/>
</dbReference>
<dbReference type="InterPro" id="IPR001460">
    <property type="entry name" value="PCN-bd_Tpept"/>
</dbReference>
<dbReference type="Pfam" id="PF00905">
    <property type="entry name" value="Transpeptidase"/>
    <property type="match status" value="1"/>
</dbReference>
<dbReference type="FunFam" id="3.40.710.10:FF:000024">
    <property type="entry name" value="Penicillin-binding protein 2"/>
    <property type="match status" value="1"/>
</dbReference>
<dbReference type="GO" id="GO:0005886">
    <property type="term" value="C:plasma membrane"/>
    <property type="evidence" value="ECO:0007669"/>
    <property type="project" value="UniProtKB-SubCell"/>
</dbReference>
<dbReference type="GO" id="GO:0016757">
    <property type="term" value="F:glycosyltransferase activity"/>
    <property type="evidence" value="ECO:0007669"/>
    <property type="project" value="UniProtKB-KW"/>
</dbReference>
<accession>E6X362</accession>
<dbReference type="SUPFAM" id="SSF56519">
    <property type="entry name" value="Penicillin binding protein dimerisation domain"/>
    <property type="match status" value="1"/>
</dbReference>
<dbReference type="InterPro" id="IPR050515">
    <property type="entry name" value="Beta-lactam/transpept"/>
</dbReference>
<evidence type="ECO:0000256" key="5">
    <source>
        <dbReference type="ARBA" id="ARBA00022645"/>
    </source>
</evidence>
<evidence type="ECO:0000256" key="4">
    <source>
        <dbReference type="ARBA" id="ARBA00022519"/>
    </source>
</evidence>
<sequence>MRFKIVLLIFAVVWAILIVRLYHISIKSNFYYEKLAKENIERKNYIKPVRGEIFDTHGNFLAVNKIGFSLSLAPHLSSKKGELQSLIATLKGYFPDINATVMERVYRKQNSPYNYRYIKVIDFIPYAEMMRFYPRLSAIPQIKIDTETKRYYPYGRFAAHIVGYVGRANRKEIAKDKVASIVGYTGKSGLERYYNRLLEGEPGYIISKVNARNKALEVLERKEPVNNRSLKVNLDMDLQKFIYDLLEKRPAVVVVMRTTGEVLAAVSNPSFDPNLFVGGISVKDWKALQNNLGHPFTNKFIHAVYPPGSVIKMGVALAASKAGKGILDEHEYCKGYITIDKSKHKFRCWKKWGHGDVDLRKSIRESCDVYYYEKSLKIGIDKIAKTLKRIGLGVRTGIDLPREYRGIIPDKAWKRKRYHLPWYKGETVIAAIGQGYDNITPMQVARYTAFLATGWLPTPTLAQEIDGKKVTPKREKIAFNPIHMSIIRQGMIDVCNDRRGTAYKALHKLPIKVAAKTGTAQVVSIPQEVKKRVNEKDLAYFKKSHAWITTYAPAKNPEYVVTVLVEHGGHGGSAAGPIAAKIYQWLYYHGYFKHHPLEEVEKELAKRRGDLNTTQASKLRAPKLRMDQTRLKVSPKN</sequence>
<dbReference type="InterPro" id="IPR017790">
    <property type="entry name" value="Penicillin-binding_protein_2"/>
</dbReference>
<evidence type="ECO:0000256" key="7">
    <source>
        <dbReference type="ARBA" id="ARBA00022692"/>
    </source>
</evidence>
<dbReference type="PANTHER" id="PTHR30627:SF2">
    <property type="entry name" value="PEPTIDOGLYCAN D,D-TRANSPEPTIDASE MRDA"/>
    <property type="match status" value="1"/>
</dbReference>
<evidence type="ECO:0000256" key="11">
    <source>
        <dbReference type="ARBA" id="ARBA00022989"/>
    </source>
</evidence>
<dbReference type="OrthoDB" id="9766847at2"/>
<keyword evidence="17" id="KW-0808">Transferase</keyword>
<keyword evidence="10" id="KW-0573">Peptidoglycan synthesis</keyword>
<evidence type="ECO:0000256" key="9">
    <source>
        <dbReference type="ARBA" id="ARBA00022960"/>
    </source>
</evidence>
<evidence type="ECO:0000256" key="1">
    <source>
        <dbReference type="ARBA" id="ARBA00004167"/>
    </source>
</evidence>
<dbReference type="PANTHER" id="PTHR30627">
    <property type="entry name" value="PEPTIDOGLYCAN D,D-TRANSPEPTIDASE"/>
    <property type="match status" value="1"/>
</dbReference>
<keyword evidence="4" id="KW-0997">Cell inner membrane</keyword>
<dbReference type="GO" id="GO:0009002">
    <property type="term" value="F:serine-type D-Ala-D-Ala carboxypeptidase activity"/>
    <property type="evidence" value="ECO:0007669"/>
    <property type="project" value="InterPro"/>
</dbReference>
<dbReference type="NCBIfam" id="TIGR03423">
    <property type="entry name" value="pbp2_mrdA"/>
    <property type="match status" value="1"/>
</dbReference>
<dbReference type="eggNOG" id="COG0768">
    <property type="taxonomic scope" value="Bacteria"/>
</dbReference>
<dbReference type="GO" id="GO:0071972">
    <property type="term" value="F:peptidoglycan L,D-transpeptidase activity"/>
    <property type="evidence" value="ECO:0007669"/>
    <property type="project" value="TreeGrafter"/>
</dbReference>
<dbReference type="EC" id="2.4.1.129" evidence="17"/>
<evidence type="ECO:0000259" key="15">
    <source>
        <dbReference type="Pfam" id="PF00905"/>
    </source>
</evidence>
<keyword evidence="17" id="KW-0328">Glycosyltransferase</keyword>
<gene>
    <name evidence="17" type="ordered locus">Nitsa_0947</name>
</gene>
<keyword evidence="5" id="KW-0121">Carboxypeptidase</keyword>
<feature type="region of interest" description="Disordered" evidence="14">
    <location>
        <begin position="608"/>
        <end position="637"/>
    </location>
</feature>
<evidence type="ECO:0000256" key="10">
    <source>
        <dbReference type="ARBA" id="ARBA00022984"/>
    </source>
</evidence>
<dbReference type="AlphaFoldDB" id="E6X362"/>
<protein>
    <submittedName>
        <fullName evidence="17">Peptidoglycan glycosyltransferase</fullName>
        <ecNumber evidence="17">2.4.1.129</ecNumber>
    </submittedName>
</protein>
<evidence type="ECO:0000256" key="8">
    <source>
        <dbReference type="ARBA" id="ARBA00022801"/>
    </source>
</evidence>
<evidence type="ECO:0000256" key="14">
    <source>
        <dbReference type="SAM" id="MobiDB-lite"/>
    </source>
</evidence>
<dbReference type="SUPFAM" id="SSF56601">
    <property type="entry name" value="beta-lactamase/transpeptidase-like"/>
    <property type="match status" value="1"/>
</dbReference>
<dbReference type="GO" id="GO:0009252">
    <property type="term" value="P:peptidoglycan biosynthetic process"/>
    <property type="evidence" value="ECO:0007669"/>
    <property type="project" value="UniProtKB-KW"/>
</dbReference>
<evidence type="ECO:0000313" key="17">
    <source>
        <dbReference type="EMBL" id="ADV46206.1"/>
    </source>
</evidence>
<dbReference type="GO" id="GO:0008360">
    <property type="term" value="P:regulation of cell shape"/>
    <property type="evidence" value="ECO:0007669"/>
    <property type="project" value="UniProtKB-KW"/>
</dbReference>
<evidence type="ECO:0000256" key="13">
    <source>
        <dbReference type="ARBA" id="ARBA00023316"/>
    </source>
</evidence>
<evidence type="ECO:0000256" key="2">
    <source>
        <dbReference type="ARBA" id="ARBA00004236"/>
    </source>
</evidence>
<evidence type="ECO:0000256" key="6">
    <source>
        <dbReference type="ARBA" id="ARBA00022670"/>
    </source>
</evidence>
<feature type="domain" description="Penicillin-binding protein transpeptidase" evidence="15">
    <location>
        <begin position="252"/>
        <end position="584"/>
    </location>
</feature>
<evidence type="ECO:0000256" key="3">
    <source>
        <dbReference type="ARBA" id="ARBA00022475"/>
    </source>
</evidence>
<dbReference type="RefSeq" id="WP_013553900.1">
    <property type="nucleotide sequence ID" value="NC_014935.1"/>
</dbReference>
<dbReference type="Gene3D" id="3.90.1310.10">
    <property type="entry name" value="Penicillin-binding protein 2a (Domain 2)"/>
    <property type="match status" value="1"/>
</dbReference>
<keyword evidence="7" id="KW-0812">Transmembrane</keyword>
<keyword evidence="18" id="KW-1185">Reference proteome</keyword>